<proteinExistence type="predicted"/>
<feature type="region of interest" description="Disordered" evidence="1">
    <location>
        <begin position="165"/>
        <end position="193"/>
    </location>
</feature>
<dbReference type="AlphaFoldDB" id="A0A507FPY8"/>
<feature type="transmembrane region" description="Helical" evidence="2">
    <location>
        <begin position="137"/>
        <end position="159"/>
    </location>
</feature>
<keyword evidence="4" id="KW-1185">Reference proteome</keyword>
<sequence>MAPPPLQTALLAFLVGIAFVDVALGLHHLAPFIVPGFNNAQLLKSKLVTSQRTEILNVHRVLLAAPLWFFATIGVSYLLLFATSLYNAATDSARRITHILTFVVAVAALVPLALKFKSPALSLRKTGKLKLKADQEVQALYDIGFVVLVDGGLFLLALLSNLEGGGDDAVPEAAPKKKKASKKVVEEKEEKLE</sequence>
<feature type="compositionally biased region" description="Basic and acidic residues" evidence="1">
    <location>
        <begin position="183"/>
        <end position="193"/>
    </location>
</feature>
<gene>
    <name evidence="3" type="ORF">CcCBS67573_g00917</name>
</gene>
<keyword evidence="2" id="KW-1133">Transmembrane helix</keyword>
<feature type="transmembrane region" description="Helical" evidence="2">
    <location>
        <begin position="96"/>
        <end position="116"/>
    </location>
</feature>
<name>A0A507FPY8_9FUNG</name>
<dbReference type="Proteomes" id="UP000320333">
    <property type="component" value="Unassembled WGS sequence"/>
</dbReference>
<evidence type="ECO:0000256" key="2">
    <source>
        <dbReference type="SAM" id="Phobius"/>
    </source>
</evidence>
<evidence type="ECO:0000313" key="4">
    <source>
        <dbReference type="Proteomes" id="UP000320333"/>
    </source>
</evidence>
<evidence type="ECO:0000313" key="3">
    <source>
        <dbReference type="EMBL" id="TPX77770.1"/>
    </source>
</evidence>
<reference evidence="3 4" key="1">
    <citation type="journal article" date="2019" name="Sci. Rep.">
        <title>Comparative genomics of chytrid fungi reveal insights into the obligate biotrophic and pathogenic lifestyle of Synchytrium endobioticum.</title>
        <authorList>
            <person name="van de Vossenberg B.T.L.H."/>
            <person name="Warris S."/>
            <person name="Nguyen H.D.T."/>
            <person name="van Gent-Pelzer M.P.E."/>
            <person name="Joly D.L."/>
            <person name="van de Geest H.C."/>
            <person name="Bonants P.J.M."/>
            <person name="Smith D.S."/>
            <person name="Levesque C.A."/>
            <person name="van der Lee T.A.J."/>
        </authorList>
    </citation>
    <scope>NUCLEOTIDE SEQUENCE [LARGE SCALE GENOMIC DNA]</scope>
    <source>
        <strain evidence="3 4">CBS 675.73</strain>
    </source>
</reference>
<protein>
    <submittedName>
        <fullName evidence="3">Uncharacterized protein</fullName>
    </submittedName>
</protein>
<comment type="caution">
    <text evidence="3">The sequence shown here is derived from an EMBL/GenBank/DDBJ whole genome shotgun (WGS) entry which is preliminary data.</text>
</comment>
<evidence type="ECO:0000256" key="1">
    <source>
        <dbReference type="SAM" id="MobiDB-lite"/>
    </source>
</evidence>
<organism evidence="3 4">
    <name type="scientific">Chytriomyces confervae</name>
    <dbReference type="NCBI Taxonomy" id="246404"/>
    <lineage>
        <taxon>Eukaryota</taxon>
        <taxon>Fungi</taxon>
        <taxon>Fungi incertae sedis</taxon>
        <taxon>Chytridiomycota</taxon>
        <taxon>Chytridiomycota incertae sedis</taxon>
        <taxon>Chytridiomycetes</taxon>
        <taxon>Chytridiales</taxon>
        <taxon>Chytriomycetaceae</taxon>
        <taxon>Chytriomyces</taxon>
    </lineage>
</organism>
<accession>A0A507FPY8</accession>
<keyword evidence="2" id="KW-0472">Membrane</keyword>
<keyword evidence="2" id="KW-0812">Transmembrane</keyword>
<dbReference type="EMBL" id="QEAP01000014">
    <property type="protein sequence ID" value="TPX77770.1"/>
    <property type="molecule type" value="Genomic_DNA"/>
</dbReference>
<feature type="transmembrane region" description="Helical" evidence="2">
    <location>
        <begin position="6"/>
        <end position="26"/>
    </location>
</feature>
<dbReference type="OrthoDB" id="2144910at2759"/>
<feature type="transmembrane region" description="Helical" evidence="2">
    <location>
        <begin position="61"/>
        <end position="84"/>
    </location>
</feature>